<comment type="subcellular location">
    <subcellularLocation>
        <location evidence="1">Membrane</location>
        <topology evidence="1">Multi-pass membrane protein</topology>
    </subcellularLocation>
</comment>
<dbReference type="Pfam" id="PF03619">
    <property type="entry name" value="Solute_trans_a"/>
    <property type="match status" value="1"/>
</dbReference>
<dbReference type="SMART" id="SM01417">
    <property type="entry name" value="Solute_trans_a"/>
    <property type="match status" value="1"/>
</dbReference>
<evidence type="ECO:0000256" key="3">
    <source>
        <dbReference type="ARBA" id="ARBA00022989"/>
    </source>
</evidence>
<accession>A0A8J9ZVX2</accession>
<evidence type="ECO:0000313" key="8">
    <source>
        <dbReference type="Proteomes" id="UP000838412"/>
    </source>
</evidence>
<feature type="transmembrane region" description="Helical" evidence="6">
    <location>
        <begin position="269"/>
        <end position="290"/>
    </location>
</feature>
<keyword evidence="8" id="KW-1185">Reference proteome</keyword>
<evidence type="ECO:0000256" key="5">
    <source>
        <dbReference type="SAM" id="MobiDB-lite"/>
    </source>
</evidence>
<gene>
    <name evidence="7" type="primary">SLC51A</name>
    <name evidence="7" type="ORF">BLAG_LOCUS17910</name>
</gene>
<organism evidence="7 8">
    <name type="scientific">Branchiostoma lanceolatum</name>
    <name type="common">Common lancelet</name>
    <name type="synonym">Amphioxus lanceolatum</name>
    <dbReference type="NCBI Taxonomy" id="7740"/>
    <lineage>
        <taxon>Eukaryota</taxon>
        <taxon>Metazoa</taxon>
        <taxon>Chordata</taxon>
        <taxon>Cephalochordata</taxon>
        <taxon>Leptocardii</taxon>
        <taxon>Amphioxiformes</taxon>
        <taxon>Branchiostomatidae</taxon>
        <taxon>Branchiostoma</taxon>
    </lineage>
</organism>
<feature type="region of interest" description="Disordered" evidence="5">
    <location>
        <begin position="393"/>
        <end position="454"/>
    </location>
</feature>
<protein>
    <submittedName>
        <fullName evidence="7">SLC51A protein</fullName>
    </submittedName>
</protein>
<evidence type="ECO:0000313" key="7">
    <source>
        <dbReference type="EMBL" id="CAH1263115.1"/>
    </source>
</evidence>
<dbReference type="Proteomes" id="UP000838412">
    <property type="component" value="Chromosome 4"/>
</dbReference>
<feature type="transmembrane region" description="Helical" evidence="6">
    <location>
        <begin position="86"/>
        <end position="107"/>
    </location>
</feature>
<keyword evidence="4 6" id="KW-0472">Membrane</keyword>
<proteinExistence type="predicted"/>
<evidence type="ECO:0000256" key="6">
    <source>
        <dbReference type="SAM" id="Phobius"/>
    </source>
</evidence>
<keyword evidence="2 6" id="KW-0812">Transmembrane</keyword>
<feature type="transmembrane region" description="Helical" evidence="6">
    <location>
        <begin position="24"/>
        <end position="48"/>
    </location>
</feature>
<dbReference type="AlphaFoldDB" id="A0A8J9ZVX2"/>
<dbReference type="PANTHER" id="PTHR23423">
    <property type="entry name" value="ORGANIC SOLUTE TRANSPORTER-RELATED"/>
    <property type="match status" value="1"/>
</dbReference>
<dbReference type="GO" id="GO:0016020">
    <property type="term" value="C:membrane"/>
    <property type="evidence" value="ECO:0007669"/>
    <property type="project" value="UniProtKB-SubCell"/>
</dbReference>
<feature type="transmembrane region" description="Helical" evidence="6">
    <location>
        <begin position="60"/>
        <end position="80"/>
    </location>
</feature>
<dbReference type="OrthoDB" id="5832279at2759"/>
<evidence type="ECO:0000256" key="2">
    <source>
        <dbReference type="ARBA" id="ARBA00022692"/>
    </source>
</evidence>
<feature type="transmembrane region" description="Helical" evidence="6">
    <location>
        <begin position="154"/>
        <end position="174"/>
    </location>
</feature>
<evidence type="ECO:0000256" key="1">
    <source>
        <dbReference type="ARBA" id="ARBA00004141"/>
    </source>
</evidence>
<evidence type="ECO:0000256" key="4">
    <source>
        <dbReference type="ARBA" id="ARBA00023136"/>
    </source>
</evidence>
<dbReference type="EMBL" id="OV696689">
    <property type="protein sequence ID" value="CAH1263115.1"/>
    <property type="molecule type" value="Genomic_DNA"/>
</dbReference>
<feature type="transmembrane region" description="Helical" evidence="6">
    <location>
        <begin position="199"/>
        <end position="217"/>
    </location>
</feature>
<sequence>MLNCSEETPQATEYLQQLGKAEEAIIVSLTFVTFFTLFLFMEELCFATRHIPGENTRNRIVWILGTYPVFSLTSLMSLYIPRSNLIGGFAANIYFAVAVYQFFMLMVDYFGGDEDLVTTLSGLKVSLRRPPCCCCCCCLPQVDMTLGTLGRLKLAVMQMAIMRPILYFIALVTWSDGKYGLGQTDSGPSVNNFVEGLETISTLFGIYGFVVLQPCVTKPLKGKSISLKNLLVQIAAALAGIQKMLLSLLASFQVIPCGPHFSARTRADYIHNCLIIVEMMIAALVARWVFTRNDHDVLLQIPSSDAEDPIQLEDKEQEKLQSKEEGRSHCLSCGVKKHSKSSGDIKCKAEANGGPGGVAHWKKRHRPAPARSEGDLHYVKLRNDTDLLQYKADIPSRPNGDVTTQHCDCSDGENPETGHDSVEELGTPVHSSEDVRVTQPTRELPGDRGNEEEGVWLMRNCERGQERRNSSTV</sequence>
<reference evidence="7" key="1">
    <citation type="submission" date="2022-01" db="EMBL/GenBank/DDBJ databases">
        <authorList>
            <person name="Braso-Vives M."/>
        </authorList>
    </citation>
    <scope>NUCLEOTIDE SEQUENCE</scope>
</reference>
<name>A0A8J9ZVX2_BRALA</name>
<dbReference type="InterPro" id="IPR005178">
    <property type="entry name" value="Ostalpha/TMEM184C"/>
</dbReference>
<keyword evidence="3 6" id="KW-1133">Transmembrane helix</keyword>